<evidence type="ECO:0000313" key="2">
    <source>
        <dbReference type="EMBL" id="MDQ0340979.1"/>
    </source>
</evidence>
<dbReference type="EMBL" id="JAUSUQ010000026">
    <property type="protein sequence ID" value="MDQ0340979.1"/>
    <property type="molecule type" value="Genomic_DNA"/>
</dbReference>
<gene>
    <name evidence="2" type="ORF">J2S00_003819</name>
</gene>
<dbReference type="Gene3D" id="1.10.443.10">
    <property type="entry name" value="Intergrase catalytic core"/>
    <property type="match status" value="1"/>
</dbReference>
<dbReference type="InterPro" id="IPR011010">
    <property type="entry name" value="DNA_brk_join_enz"/>
</dbReference>
<dbReference type="InterPro" id="IPR013762">
    <property type="entry name" value="Integrase-like_cat_sf"/>
</dbReference>
<evidence type="ECO:0000313" key="3">
    <source>
        <dbReference type="Proteomes" id="UP001232445"/>
    </source>
</evidence>
<accession>A0ABU0CXV1</accession>
<dbReference type="SUPFAM" id="SSF56349">
    <property type="entry name" value="DNA breaking-rejoining enzymes"/>
    <property type="match status" value="1"/>
</dbReference>
<proteinExistence type="predicted"/>
<keyword evidence="3" id="KW-1185">Reference proteome</keyword>
<reference evidence="2 3" key="1">
    <citation type="submission" date="2023-07" db="EMBL/GenBank/DDBJ databases">
        <title>Genomic Encyclopedia of Type Strains, Phase IV (KMG-IV): sequencing the most valuable type-strain genomes for metagenomic binning, comparative biology and taxonomic classification.</title>
        <authorList>
            <person name="Goeker M."/>
        </authorList>
    </citation>
    <scope>NUCLEOTIDE SEQUENCE [LARGE SCALE GENOMIC DNA]</scope>
    <source>
        <strain evidence="2 3">DSM 17740</strain>
    </source>
</reference>
<protein>
    <submittedName>
        <fullName evidence="2">Integrase</fullName>
    </submittedName>
</protein>
<evidence type="ECO:0000256" key="1">
    <source>
        <dbReference type="ARBA" id="ARBA00023172"/>
    </source>
</evidence>
<keyword evidence="1" id="KW-0233">DNA recombination</keyword>
<name>A0ABU0CXV1_9BACI</name>
<comment type="caution">
    <text evidence="2">The sequence shown here is derived from an EMBL/GenBank/DDBJ whole genome shotgun (WGS) entry which is preliminary data.</text>
</comment>
<sequence length="41" mass="4806">MKHIQEMLRHSTITTTMDIYTDVDPELEVKAAMALHEMLFN</sequence>
<organism evidence="2 3">
    <name type="scientific">Caldalkalibacillus uzonensis</name>
    <dbReference type="NCBI Taxonomy" id="353224"/>
    <lineage>
        <taxon>Bacteria</taxon>
        <taxon>Bacillati</taxon>
        <taxon>Bacillota</taxon>
        <taxon>Bacilli</taxon>
        <taxon>Bacillales</taxon>
        <taxon>Bacillaceae</taxon>
        <taxon>Caldalkalibacillus</taxon>
    </lineage>
</organism>
<dbReference type="Proteomes" id="UP001232445">
    <property type="component" value="Unassembled WGS sequence"/>
</dbReference>